<sequence length="134" mass="13917">MSLLAPIICDNGTGFSKVGYAGNSDPSFVFPTAIATRGPAVQSSRAGPAVPSKPGNMASKRGVEDLDFFIGDEALANAKTPGYGVNYPNPSRTDRELGLHGALLGADNLQIPQGGARGPLFPAHRTPSERAREP</sequence>
<name>A0ACC1RMW3_9APHY</name>
<keyword evidence="2" id="KW-1185">Reference proteome</keyword>
<accession>A0ACC1RMW3</accession>
<proteinExistence type="predicted"/>
<evidence type="ECO:0000313" key="1">
    <source>
        <dbReference type="EMBL" id="KAJ3522129.1"/>
    </source>
</evidence>
<organism evidence="1 2">
    <name type="scientific">Phlebia brevispora</name>
    <dbReference type="NCBI Taxonomy" id="194682"/>
    <lineage>
        <taxon>Eukaryota</taxon>
        <taxon>Fungi</taxon>
        <taxon>Dikarya</taxon>
        <taxon>Basidiomycota</taxon>
        <taxon>Agaricomycotina</taxon>
        <taxon>Agaricomycetes</taxon>
        <taxon>Polyporales</taxon>
        <taxon>Meruliaceae</taxon>
        <taxon>Phlebia</taxon>
    </lineage>
</organism>
<evidence type="ECO:0000313" key="2">
    <source>
        <dbReference type="Proteomes" id="UP001148662"/>
    </source>
</evidence>
<reference evidence="1" key="1">
    <citation type="submission" date="2022-07" db="EMBL/GenBank/DDBJ databases">
        <title>Genome Sequence of Phlebia brevispora.</title>
        <authorList>
            <person name="Buettner E."/>
        </authorList>
    </citation>
    <scope>NUCLEOTIDE SEQUENCE</scope>
    <source>
        <strain evidence="1">MPL23</strain>
    </source>
</reference>
<comment type="caution">
    <text evidence="1">The sequence shown here is derived from an EMBL/GenBank/DDBJ whole genome shotgun (WGS) entry which is preliminary data.</text>
</comment>
<dbReference type="Proteomes" id="UP001148662">
    <property type="component" value="Unassembled WGS sequence"/>
</dbReference>
<dbReference type="EMBL" id="JANHOG010002563">
    <property type="protein sequence ID" value="KAJ3522129.1"/>
    <property type="molecule type" value="Genomic_DNA"/>
</dbReference>
<gene>
    <name evidence="1" type="ORF">NM688_g8921</name>
</gene>
<protein>
    <submittedName>
        <fullName evidence="1">Uncharacterized protein</fullName>
    </submittedName>
</protein>